<comment type="similarity">
    <text evidence="1">Belongs to the glycosyltransferase 2 family.</text>
</comment>
<dbReference type="InterPro" id="IPR001173">
    <property type="entry name" value="Glyco_trans_2-like"/>
</dbReference>
<dbReference type="RefSeq" id="WP_184329435.1">
    <property type="nucleotide sequence ID" value="NZ_JACHHZ010000001.1"/>
</dbReference>
<gene>
    <name evidence="5" type="ORF">HNQ60_000492</name>
</gene>
<keyword evidence="3 5" id="KW-0808">Transferase</keyword>
<sequence>MTAGTARRLTFSIVILTFNRGHLLKRLLDDLRSFSRSGAEIIVVDNASDEPASNFTSGYPDVVTLRAPRNLGAAGRNLGFDAARGDVIVCLDDDVFGLSTDALEQLDRIFADAKVAAVNFKVLEEGTGRVVNWVHHREIEKFADETFDTYEITEGAVAFRRNVLRDVGGYPESFFLSHEGPDLAFRVMNGGWRVIYSPALNVTHSFAPEGRKSWRNYYFDTRNTLWLAVRNLPVGYGSWTFFRQTAAMFFYSIRDRHFRWWFKGAWDGLKGLPQAVRERRKMSRETMRRIREIDSFRPPLRYVIRKRLSKSGSMRL</sequence>
<dbReference type="PANTHER" id="PTHR43179:SF12">
    <property type="entry name" value="GALACTOFURANOSYLTRANSFERASE GLFT2"/>
    <property type="match status" value="1"/>
</dbReference>
<evidence type="ECO:0000256" key="2">
    <source>
        <dbReference type="ARBA" id="ARBA00022676"/>
    </source>
</evidence>
<comment type="caution">
    <text evidence="5">The sequence shown here is derived from an EMBL/GenBank/DDBJ whole genome shotgun (WGS) entry which is preliminary data.</text>
</comment>
<dbReference type="SUPFAM" id="SSF53448">
    <property type="entry name" value="Nucleotide-diphospho-sugar transferases"/>
    <property type="match status" value="1"/>
</dbReference>
<dbReference type="Proteomes" id="UP000588068">
    <property type="component" value="Unassembled WGS sequence"/>
</dbReference>
<dbReference type="GO" id="GO:0016757">
    <property type="term" value="F:glycosyltransferase activity"/>
    <property type="evidence" value="ECO:0007669"/>
    <property type="project" value="UniProtKB-KW"/>
</dbReference>
<dbReference type="EMBL" id="JACHHZ010000001">
    <property type="protein sequence ID" value="MBB6091646.1"/>
    <property type="molecule type" value="Genomic_DNA"/>
</dbReference>
<reference evidence="5 6" key="1">
    <citation type="submission" date="2020-08" db="EMBL/GenBank/DDBJ databases">
        <title>Genomic Encyclopedia of Type Strains, Phase IV (KMG-IV): sequencing the most valuable type-strain genomes for metagenomic binning, comparative biology and taxonomic classification.</title>
        <authorList>
            <person name="Goeker M."/>
        </authorList>
    </citation>
    <scope>NUCLEOTIDE SEQUENCE [LARGE SCALE GENOMIC DNA]</scope>
    <source>
        <strain evidence="5 6">DSM 26723</strain>
    </source>
</reference>
<dbReference type="InterPro" id="IPR029044">
    <property type="entry name" value="Nucleotide-diphossugar_trans"/>
</dbReference>
<name>A0A841HFU9_9GAMM</name>
<evidence type="ECO:0000256" key="3">
    <source>
        <dbReference type="ARBA" id="ARBA00022679"/>
    </source>
</evidence>
<protein>
    <submittedName>
        <fullName evidence="5">GT2 family glycosyltransferase</fullName>
    </submittedName>
</protein>
<organism evidence="5 6">
    <name type="scientific">Povalibacter uvarum</name>
    <dbReference type="NCBI Taxonomy" id="732238"/>
    <lineage>
        <taxon>Bacteria</taxon>
        <taxon>Pseudomonadati</taxon>
        <taxon>Pseudomonadota</taxon>
        <taxon>Gammaproteobacteria</taxon>
        <taxon>Steroidobacterales</taxon>
        <taxon>Steroidobacteraceae</taxon>
        <taxon>Povalibacter</taxon>
    </lineage>
</organism>
<accession>A0A841HFU9</accession>
<evidence type="ECO:0000259" key="4">
    <source>
        <dbReference type="Pfam" id="PF00535"/>
    </source>
</evidence>
<keyword evidence="2" id="KW-0328">Glycosyltransferase</keyword>
<dbReference type="AlphaFoldDB" id="A0A841HFU9"/>
<dbReference type="Gene3D" id="3.90.550.10">
    <property type="entry name" value="Spore Coat Polysaccharide Biosynthesis Protein SpsA, Chain A"/>
    <property type="match status" value="1"/>
</dbReference>
<evidence type="ECO:0000313" key="5">
    <source>
        <dbReference type="EMBL" id="MBB6091646.1"/>
    </source>
</evidence>
<evidence type="ECO:0000256" key="1">
    <source>
        <dbReference type="ARBA" id="ARBA00006739"/>
    </source>
</evidence>
<proteinExistence type="inferred from homology"/>
<feature type="domain" description="Glycosyltransferase 2-like" evidence="4">
    <location>
        <begin position="12"/>
        <end position="167"/>
    </location>
</feature>
<dbReference type="PANTHER" id="PTHR43179">
    <property type="entry name" value="RHAMNOSYLTRANSFERASE WBBL"/>
    <property type="match status" value="1"/>
</dbReference>
<keyword evidence="6" id="KW-1185">Reference proteome</keyword>
<dbReference type="Pfam" id="PF00535">
    <property type="entry name" value="Glycos_transf_2"/>
    <property type="match status" value="1"/>
</dbReference>
<evidence type="ECO:0000313" key="6">
    <source>
        <dbReference type="Proteomes" id="UP000588068"/>
    </source>
</evidence>